<dbReference type="Proteomes" id="UP001218218">
    <property type="component" value="Unassembled WGS sequence"/>
</dbReference>
<dbReference type="EMBL" id="JARIHO010000014">
    <property type="protein sequence ID" value="KAJ7350899.1"/>
    <property type="molecule type" value="Genomic_DNA"/>
</dbReference>
<evidence type="ECO:0000256" key="1">
    <source>
        <dbReference type="SAM" id="MobiDB-lite"/>
    </source>
</evidence>
<feature type="region of interest" description="Disordered" evidence="1">
    <location>
        <begin position="228"/>
        <end position="255"/>
    </location>
</feature>
<proteinExistence type="predicted"/>
<dbReference type="AlphaFoldDB" id="A0AAD7A753"/>
<organism evidence="2 3">
    <name type="scientific">Mycena albidolilacea</name>
    <dbReference type="NCBI Taxonomy" id="1033008"/>
    <lineage>
        <taxon>Eukaryota</taxon>
        <taxon>Fungi</taxon>
        <taxon>Dikarya</taxon>
        <taxon>Basidiomycota</taxon>
        <taxon>Agaricomycotina</taxon>
        <taxon>Agaricomycetes</taxon>
        <taxon>Agaricomycetidae</taxon>
        <taxon>Agaricales</taxon>
        <taxon>Marasmiineae</taxon>
        <taxon>Mycenaceae</taxon>
        <taxon>Mycena</taxon>
    </lineage>
</organism>
<feature type="compositionally biased region" description="Basic residues" evidence="1">
    <location>
        <begin position="241"/>
        <end position="255"/>
    </location>
</feature>
<feature type="compositionally biased region" description="Low complexity" evidence="1">
    <location>
        <begin position="150"/>
        <end position="163"/>
    </location>
</feature>
<evidence type="ECO:0000313" key="2">
    <source>
        <dbReference type="EMBL" id="KAJ7350899.1"/>
    </source>
</evidence>
<feature type="compositionally biased region" description="Basic and acidic residues" evidence="1">
    <location>
        <begin position="43"/>
        <end position="54"/>
    </location>
</feature>
<reference evidence="2" key="1">
    <citation type="submission" date="2023-03" db="EMBL/GenBank/DDBJ databases">
        <title>Massive genome expansion in bonnet fungi (Mycena s.s.) driven by repeated elements and novel gene families across ecological guilds.</title>
        <authorList>
            <consortium name="Lawrence Berkeley National Laboratory"/>
            <person name="Harder C.B."/>
            <person name="Miyauchi S."/>
            <person name="Viragh M."/>
            <person name="Kuo A."/>
            <person name="Thoen E."/>
            <person name="Andreopoulos B."/>
            <person name="Lu D."/>
            <person name="Skrede I."/>
            <person name="Drula E."/>
            <person name="Henrissat B."/>
            <person name="Morin E."/>
            <person name="Kohler A."/>
            <person name="Barry K."/>
            <person name="LaButti K."/>
            <person name="Morin E."/>
            <person name="Salamov A."/>
            <person name="Lipzen A."/>
            <person name="Mereny Z."/>
            <person name="Hegedus B."/>
            <person name="Baldrian P."/>
            <person name="Stursova M."/>
            <person name="Weitz H."/>
            <person name="Taylor A."/>
            <person name="Grigoriev I.V."/>
            <person name="Nagy L.G."/>
            <person name="Martin F."/>
            <person name="Kauserud H."/>
        </authorList>
    </citation>
    <scope>NUCLEOTIDE SEQUENCE</scope>
    <source>
        <strain evidence="2">CBHHK002</strain>
    </source>
</reference>
<name>A0AAD7A753_9AGAR</name>
<keyword evidence="3" id="KW-1185">Reference proteome</keyword>
<accession>A0AAD7A753</accession>
<protein>
    <submittedName>
        <fullName evidence="2">Uncharacterized protein</fullName>
    </submittedName>
</protein>
<feature type="region of interest" description="Disordered" evidence="1">
    <location>
        <begin position="124"/>
        <end position="163"/>
    </location>
</feature>
<evidence type="ECO:0000313" key="3">
    <source>
        <dbReference type="Proteomes" id="UP001218218"/>
    </source>
</evidence>
<gene>
    <name evidence="2" type="ORF">DFH08DRAFT_118572</name>
</gene>
<comment type="caution">
    <text evidence="2">The sequence shown here is derived from an EMBL/GenBank/DDBJ whole genome shotgun (WGS) entry which is preliminary data.</text>
</comment>
<feature type="region of interest" description="Disordered" evidence="1">
    <location>
        <begin position="17"/>
        <end position="68"/>
    </location>
</feature>
<sequence>MQACLRPFAVRCSSRARLSRSATPTTLTRLGRRNFAAPSEENDTTRDSSSDSADHPAGGSKGLLAAAHEHDTLAGNGTLDEILGPPGPFRPQDFDVELEEIATFNDLRKKHRLRAKQKWDIEGAIKRRESATPSENPALDPSTQPEHESSGSPAPRSARRSSATSAAKSAIFPIIAPGGSASAIIASSPDTDMLHAPLAGSAFAIIASSPDTNMLRALLEALHRRRIARPGARLEGNPSMSKKRSLRGRRRSVPS</sequence>